<evidence type="ECO:0000313" key="9">
    <source>
        <dbReference type="EMBL" id="TQV91132.1"/>
    </source>
</evidence>
<keyword evidence="3" id="KW-0479">Metal-binding</keyword>
<organism evidence="9 10">
    <name type="scientific">Cordyceps javanica</name>
    <dbReference type="NCBI Taxonomy" id="43265"/>
    <lineage>
        <taxon>Eukaryota</taxon>
        <taxon>Fungi</taxon>
        <taxon>Dikarya</taxon>
        <taxon>Ascomycota</taxon>
        <taxon>Pezizomycotina</taxon>
        <taxon>Sordariomycetes</taxon>
        <taxon>Hypocreomycetidae</taxon>
        <taxon>Hypocreales</taxon>
        <taxon>Cordycipitaceae</taxon>
        <taxon>Cordyceps</taxon>
    </lineage>
</organism>
<dbReference type="OrthoDB" id="76259at2759"/>
<reference evidence="9 10" key="1">
    <citation type="journal article" date="2019" name="Appl. Microbiol. Biotechnol.">
        <title>Genome sequence of Isaria javanica and comparative genome analysis insights into family S53 peptidase evolution in fungal entomopathogens.</title>
        <authorList>
            <person name="Lin R."/>
            <person name="Zhang X."/>
            <person name="Xin B."/>
            <person name="Zou M."/>
            <person name="Gao Y."/>
            <person name="Qin F."/>
            <person name="Hu Q."/>
            <person name="Xie B."/>
            <person name="Cheng X."/>
        </authorList>
    </citation>
    <scope>NUCLEOTIDE SEQUENCE [LARGE SCALE GENOMIC DNA]</scope>
    <source>
        <strain evidence="9 10">IJ1G</strain>
    </source>
</reference>
<feature type="domain" description="Dyp-type peroxidase C-terminal" evidence="8">
    <location>
        <begin position="161"/>
        <end position="324"/>
    </location>
</feature>
<dbReference type="InterPro" id="IPR048327">
    <property type="entry name" value="Dyp_perox_N"/>
</dbReference>
<protein>
    <submittedName>
        <fullName evidence="9">Dyp-type peroxidase</fullName>
    </submittedName>
</protein>
<dbReference type="InterPro" id="IPR006314">
    <property type="entry name" value="Dyp_peroxidase"/>
</dbReference>
<evidence type="ECO:0000256" key="3">
    <source>
        <dbReference type="ARBA" id="ARBA00022723"/>
    </source>
</evidence>
<proteinExistence type="inferred from homology"/>
<dbReference type="GO" id="GO:0020037">
    <property type="term" value="F:heme binding"/>
    <property type="evidence" value="ECO:0007669"/>
    <property type="project" value="InterPro"/>
</dbReference>
<accession>A0A545UNT7</accession>
<evidence type="ECO:0000259" key="8">
    <source>
        <dbReference type="Pfam" id="PF20628"/>
    </source>
</evidence>
<dbReference type="InterPro" id="IPR011008">
    <property type="entry name" value="Dimeric_a/b-barrel"/>
</dbReference>
<dbReference type="Proteomes" id="UP000315783">
    <property type="component" value="Unassembled WGS sequence"/>
</dbReference>
<keyword evidence="4" id="KW-0560">Oxidoreductase</keyword>
<dbReference type="Pfam" id="PF20628">
    <property type="entry name" value="Dyp_perox_C"/>
    <property type="match status" value="1"/>
</dbReference>
<dbReference type="PROSITE" id="PS51404">
    <property type="entry name" value="DYP_PEROXIDASE"/>
    <property type="match status" value="1"/>
</dbReference>
<keyword evidence="2 9" id="KW-0575">Peroxidase</keyword>
<name>A0A545UNT7_9HYPO</name>
<evidence type="ECO:0000256" key="4">
    <source>
        <dbReference type="ARBA" id="ARBA00023002"/>
    </source>
</evidence>
<dbReference type="InterPro" id="IPR048328">
    <property type="entry name" value="Dyp_perox_C"/>
</dbReference>
<dbReference type="PANTHER" id="PTHR30521:SF0">
    <property type="entry name" value="DYP-TYPE PEROXIDASE FAMILY PROTEIN"/>
    <property type="match status" value="1"/>
</dbReference>
<dbReference type="GO" id="GO:0004601">
    <property type="term" value="F:peroxidase activity"/>
    <property type="evidence" value="ECO:0007669"/>
    <property type="project" value="UniProtKB-KW"/>
</dbReference>
<dbReference type="Pfam" id="PF04261">
    <property type="entry name" value="Dyp_perox_N"/>
    <property type="match status" value="1"/>
</dbReference>
<comment type="similarity">
    <text evidence="6">Belongs to the DyP-type peroxidase family.</text>
</comment>
<dbReference type="GO" id="GO:0046872">
    <property type="term" value="F:metal ion binding"/>
    <property type="evidence" value="ECO:0007669"/>
    <property type="project" value="UniProtKB-KW"/>
</dbReference>
<gene>
    <name evidence="9" type="ORF">IF1G_10367</name>
</gene>
<evidence type="ECO:0000256" key="6">
    <source>
        <dbReference type="ARBA" id="ARBA00025737"/>
    </source>
</evidence>
<evidence type="ECO:0000256" key="1">
    <source>
        <dbReference type="ARBA" id="ARBA00001970"/>
    </source>
</evidence>
<dbReference type="NCBIfam" id="TIGR01413">
    <property type="entry name" value="Dyp_perox_fam"/>
    <property type="match status" value="1"/>
</dbReference>
<dbReference type="AlphaFoldDB" id="A0A545UNT7"/>
<evidence type="ECO:0000256" key="5">
    <source>
        <dbReference type="ARBA" id="ARBA00023004"/>
    </source>
</evidence>
<feature type="domain" description="Dyp-type peroxidase N-terminal" evidence="7">
    <location>
        <begin position="50"/>
        <end position="157"/>
    </location>
</feature>
<evidence type="ECO:0000313" key="10">
    <source>
        <dbReference type="Proteomes" id="UP000315783"/>
    </source>
</evidence>
<dbReference type="PANTHER" id="PTHR30521">
    <property type="entry name" value="DEFERROCHELATASE/PEROXIDASE"/>
    <property type="match status" value="1"/>
</dbReference>
<evidence type="ECO:0000259" key="7">
    <source>
        <dbReference type="Pfam" id="PF04261"/>
    </source>
</evidence>
<keyword evidence="5" id="KW-0408">Iron</keyword>
<dbReference type="SUPFAM" id="SSF54909">
    <property type="entry name" value="Dimeric alpha+beta barrel"/>
    <property type="match status" value="1"/>
</dbReference>
<dbReference type="EMBL" id="SPUK01000021">
    <property type="protein sequence ID" value="TQV91132.1"/>
    <property type="molecule type" value="Genomic_DNA"/>
</dbReference>
<dbReference type="GO" id="GO:0005829">
    <property type="term" value="C:cytosol"/>
    <property type="evidence" value="ECO:0007669"/>
    <property type="project" value="TreeGrafter"/>
</dbReference>
<sequence length="332" mass="37011">MPWRPWSAAALATRIRPPQHFNMSTQVFCEPLTLCATFLVLTANPGSNSIATIKDGLASLADIIKNISARCPEAHLSCNVGIGSALWDRLQTAAPKPRQLHEFRTFRGSQRTAISTPGDLLLHIRANRRDVVFEFERQLLDALEDSVSVQDETTGFRYFDGRDLLGFVDGTANPTGQYVNDAVIINDETDTGALGGCYIVVQKYMHDMDAWNSLSTSEQERIIGRTKIDNIELEDAAALEQKSHKTLATVEDDGEEHDILRDNMPFGTPGQKSFGTYFIGYSKNLWVIEKMLERMFVGDPPGKHDKILDFSTPVTGTTFYAPPRSVLKRLSR</sequence>
<dbReference type="STRING" id="43265.A0A545UNT7"/>
<keyword evidence="10" id="KW-1185">Reference proteome</keyword>
<comment type="caution">
    <text evidence="9">The sequence shown here is derived from an EMBL/GenBank/DDBJ whole genome shotgun (WGS) entry which is preliminary data.</text>
</comment>
<evidence type="ECO:0000256" key="2">
    <source>
        <dbReference type="ARBA" id="ARBA00022559"/>
    </source>
</evidence>
<comment type="cofactor">
    <cofactor evidence="1">
        <name>heme b</name>
        <dbReference type="ChEBI" id="CHEBI:60344"/>
    </cofactor>
</comment>